<dbReference type="RefSeq" id="XP_042914707.1">
    <property type="nucleotide sequence ID" value="XM_043072248.1"/>
</dbReference>
<feature type="region of interest" description="Disordered" evidence="11">
    <location>
        <begin position="466"/>
        <end position="506"/>
    </location>
</feature>
<evidence type="ECO:0000256" key="13">
    <source>
        <dbReference type="SAM" id="SignalP"/>
    </source>
</evidence>
<dbReference type="Gramene" id="PNW70452">
    <property type="protein sequence ID" value="PNW70452"/>
    <property type="gene ID" value="CHLRE_17g720300v5"/>
</dbReference>
<dbReference type="KEGG" id="cre:CHLRE_17g720300v5"/>
<evidence type="ECO:0000256" key="3">
    <source>
        <dbReference type="ARBA" id="ARBA00022475"/>
    </source>
</evidence>
<feature type="compositionally biased region" description="Gly residues" evidence="11">
    <location>
        <begin position="485"/>
        <end position="506"/>
    </location>
</feature>
<keyword evidence="15" id="KW-1185">Reference proteome</keyword>
<keyword evidence="4 12" id="KW-0812">Transmembrane</keyword>
<dbReference type="Proteomes" id="UP000006906">
    <property type="component" value="Chromosome 17"/>
</dbReference>
<dbReference type="AlphaFoldDB" id="A0A2K3CQ89"/>
<evidence type="ECO:0000256" key="7">
    <source>
        <dbReference type="ARBA" id="ARBA00023136"/>
    </source>
</evidence>
<name>A0A2K3CQ89_CHLRE</name>
<evidence type="ECO:0000256" key="5">
    <source>
        <dbReference type="ARBA" id="ARBA00022729"/>
    </source>
</evidence>
<dbReference type="STRING" id="3055.A0A2K3CQ89"/>
<dbReference type="GeneID" id="5722673"/>
<feature type="compositionally biased region" description="Low complexity" evidence="11">
    <location>
        <begin position="970"/>
        <end position="979"/>
    </location>
</feature>
<evidence type="ECO:0000313" key="15">
    <source>
        <dbReference type="Proteomes" id="UP000006906"/>
    </source>
</evidence>
<feature type="chain" id="PRO_5014363267" description="Leucine-rich repeat-containing N-terminal plant-type domain-containing protein" evidence="13">
    <location>
        <begin position="25"/>
        <end position="1173"/>
    </location>
</feature>
<feature type="compositionally biased region" description="Low complexity" evidence="11">
    <location>
        <begin position="298"/>
        <end position="334"/>
    </location>
</feature>
<accession>A0A2K3CQ89</accession>
<evidence type="ECO:0008006" key="16">
    <source>
        <dbReference type="Google" id="ProtNLM"/>
    </source>
</evidence>
<feature type="region of interest" description="Disordered" evidence="11">
    <location>
        <begin position="1131"/>
        <end position="1173"/>
    </location>
</feature>
<dbReference type="PANTHER" id="PTHR48052:SF8">
    <property type="entry name" value="LRR RECEPTOR-LIKE SERINE_THREONINE-PROTEIN KINASE FLS2"/>
    <property type="match status" value="1"/>
</dbReference>
<protein>
    <recommendedName>
        <fullName evidence="16">Leucine-rich repeat-containing N-terminal plant-type domain-containing protein</fullName>
    </recommendedName>
</protein>
<feature type="compositionally biased region" description="Basic and acidic residues" evidence="11">
    <location>
        <begin position="1163"/>
        <end position="1173"/>
    </location>
</feature>
<dbReference type="Gene3D" id="3.80.10.10">
    <property type="entry name" value="Ribonuclease Inhibitor"/>
    <property type="match status" value="2"/>
</dbReference>
<evidence type="ECO:0000256" key="2">
    <source>
        <dbReference type="ARBA" id="ARBA00004430"/>
    </source>
</evidence>
<feature type="region of interest" description="Disordered" evidence="11">
    <location>
        <begin position="773"/>
        <end position="799"/>
    </location>
</feature>
<keyword evidence="3" id="KW-1003">Cell membrane</keyword>
<dbReference type="InterPro" id="IPR001611">
    <property type="entry name" value="Leu-rich_rpt"/>
</dbReference>
<dbReference type="PROSITE" id="PS51450">
    <property type="entry name" value="LRR"/>
    <property type="match status" value="1"/>
</dbReference>
<comment type="subcellular location">
    <subcellularLocation>
        <location evidence="1">Cell membrane</location>
    </subcellularLocation>
    <subcellularLocation>
        <location evidence="2">Cytoplasm</location>
        <location evidence="2">Cytoskeleton</location>
        <location evidence="2">Cilium axoneme</location>
    </subcellularLocation>
    <subcellularLocation>
        <location evidence="10">Endomembrane system</location>
        <topology evidence="10">Single-pass membrane protein</topology>
    </subcellularLocation>
</comment>
<gene>
    <name evidence="14" type="ORF">CHLRE_17g720300v5</name>
</gene>
<evidence type="ECO:0000256" key="11">
    <source>
        <dbReference type="SAM" id="MobiDB-lite"/>
    </source>
</evidence>
<evidence type="ECO:0000256" key="9">
    <source>
        <dbReference type="ARBA" id="ARBA00023180"/>
    </source>
</evidence>
<reference evidence="14 15" key="1">
    <citation type="journal article" date="2007" name="Science">
        <title>The Chlamydomonas genome reveals the evolution of key animal and plant functions.</title>
        <authorList>
            <person name="Merchant S.S."/>
            <person name="Prochnik S.E."/>
            <person name="Vallon O."/>
            <person name="Harris E.H."/>
            <person name="Karpowicz S.J."/>
            <person name="Witman G.B."/>
            <person name="Terry A."/>
            <person name="Salamov A."/>
            <person name="Fritz-Laylin L.K."/>
            <person name="Marechal-Drouard L."/>
            <person name="Marshall W.F."/>
            <person name="Qu L.H."/>
            <person name="Nelson D.R."/>
            <person name="Sanderfoot A.A."/>
            <person name="Spalding M.H."/>
            <person name="Kapitonov V.V."/>
            <person name="Ren Q."/>
            <person name="Ferris P."/>
            <person name="Lindquist E."/>
            <person name="Shapiro H."/>
            <person name="Lucas S.M."/>
            <person name="Grimwood J."/>
            <person name="Schmutz J."/>
            <person name="Cardol P."/>
            <person name="Cerutti H."/>
            <person name="Chanfreau G."/>
            <person name="Chen C.L."/>
            <person name="Cognat V."/>
            <person name="Croft M.T."/>
            <person name="Dent R."/>
            <person name="Dutcher S."/>
            <person name="Fernandez E."/>
            <person name="Fukuzawa H."/>
            <person name="Gonzalez-Ballester D."/>
            <person name="Gonzalez-Halphen D."/>
            <person name="Hallmann A."/>
            <person name="Hanikenne M."/>
            <person name="Hippler M."/>
            <person name="Inwood W."/>
            <person name="Jabbari K."/>
            <person name="Kalanon M."/>
            <person name="Kuras R."/>
            <person name="Lefebvre P.A."/>
            <person name="Lemaire S.D."/>
            <person name="Lobanov A.V."/>
            <person name="Lohr M."/>
            <person name="Manuell A."/>
            <person name="Meier I."/>
            <person name="Mets L."/>
            <person name="Mittag M."/>
            <person name="Mittelmeier T."/>
            <person name="Moroney J.V."/>
            <person name="Moseley J."/>
            <person name="Napoli C."/>
            <person name="Nedelcu A.M."/>
            <person name="Niyogi K."/>
            <person name="Novoselov S.V."/>
            <person name="Paulsen I.T."/>
            <person name="Pazour G."/>
            <person name="Purton S."/>
            <person name="Ral J.P."/>
            <person name="Riano-Pachon D.M."/>
            <person name="Riekhof W."/>
            <person name="Rymarquis L."/>
            <person name="Schroda M."/>
            <person name="Stern D."/>
            <person name="Umen J."/>
            <person name="Willows R."/>
            <person name="Wilson N."/>
            <person name="Zimmer S.L."/>
            <person name="Allmer J."/>
            <person name="Balk J."/>
            <person name="Bisova K."/>
            <person name="Chen C.J."/>
            <person name="Elias M."/>
            <person name="Gendler K."/>
            <person name="Hauser C."/>
            <person name="Lamb M.R."/>
            <person name="Ledford H."/>
            <person name="Long J.C."/>
            <person name="Minagawa J."/>
            <person name="Page M.D."/>
            <person name="Pan J."/>
            <person name="Pootakham W."/>
            <person name="Roje S."/>
            <person name="Rose A."/>
            <person name="Stahlberg E."/>
            <person name="Terauchi A.M."/>
            <person name="Yang P."/>
            <person name="Ball S."/>
            <person name="Bowler C."/>
            <person name="Dieckmann C.L."/>
            <person name="Gladyshev V.N."/>
            <person name="Green P."/>
            <person name="Jorgensen R."/>
            <person name="Mayfield S."/>
            <person name="Mueller-Roeber B."/>
            <person name="Rajamani S."/>
            <person name="Sayre R.T."/>
            <person name="Brokstein P."/>
            <person name="Dubchak I."/>
            <person name="Goodstein D."/>
            <person name="Hornick L."/>
            <person name="Huang Y.W."/>
            <person name="Jhaveri J."/>
            <person name="Luo Y."/>
            <person name="Martinez D."/>
            <person name="Ngau W.C."/>
            <person name="Otillar B."/>
            <person name="Poliakov A."/>
            <person name="Porter A."/>
            <person name="Szajkowski L."/>
            <person name="Werner G."/>
            <person name="Zhou K."/>
            <person name="Grigoriev I.V."/>
            <person name="Rokhsar D.S."/>
            <person name="Grossman A.R."/>
        </authorList>
    </citation>
    <scope>NUCLEOTIDE SEQUENCE [LARGE SCALE GENOMIC DNA]</scope>
    <source>
        <strain evidence="15">CC-503</strain>
    </source>
</reference>
<proteinExistence type="predicted"/>
<feature type="region of interest" description="Disordered" evidence="11">
    <location>
        <begin position="967"/>
        <end position="987"/>
    </location>
</feature>
<evidence type="ECO:0000256" key="8">
    <source>
        <dbReference type="ARBA" id="ARBA00023170"/>
    </source>
</evidence>
<evidence type="ECO:0000256" key="4">
    <source>
        <dbReference type="ARBA" id="ARBA00022692"/>
    </source>
</evidence>
<evidence type="ECO:0000313" key="14">
    <source>
        <dbReference type="EMBL" id="PNW70452.1"/>
    </source>
</evidence>
<feature type="transmembrane region" description="Helical" evidence="12">
    <location>
        <begin position="872"/>
        <end position="899"/>
    </location>
</feature>
<keyword evidence="7 12" id="KW-0472">Membrane</keyword>
<dbReference type="OrthoDB" id="544850at2759"/>
<dbReference type="Pfam" id="PF00560">
    <property type="entry name" value="LRR_1"/>
    <property type="match status" value="3"/>
</dbReference>
<feature type="region of interest" description="Disordered" evidence="11">
    <location>
        <begin position="298"/>
        <end position="340"/>
    </location>
</feature>
<feature type="compositionally biased region" description="Gly residues" evidence="11">
    <location>
        <begin position="774"/>
        <end position="786"/>
    </location>
</feature>
<dbReference type="GO" id="GO:0012505">
    <property type="term" value="C:endomembrane system"/>
    <property type="evidence" value="ECO:0007669"/>
    <property type="project" value="UniProtKB-SubCell"/>
</dbReference>
<evidence type="ECO:0000256" key="6">
    <source>
        <dbReference type="ARBA" id="ARBA00022989"/>
    </source>
</evidence>
<dbReference type="ExpressionAtlas" id="A0A2K3CQ89">
    <property type="expression patterns" value="baseline and differential"/>
</dbReference>
<dbReference type="EMBL" id="CM008978">
    <property type="protein sequence ID" value="PNW70452.1"/>
    <property type="molecule type" value="Genomic_DNA"/>
</dbReference>
<keyword evidence="8" id="KW-0675">Receptor</keyword>
<dbReference type="GO" id="GO:0005930">
    <property type="term" value="C:axoneme"/>
    <property type="evidence" value="ECO:0007669"/>
    <property type="project" value="UniProtKB-SubCell"/>
</dbReference>
<dbReference type="GO" id="GO:0005886">
    <property type="term" value="C:plasma membrane"/>
    <property type="evidence" value="ECO:0000318"/>
    <property type="project" value="GO_Central"/>
</dbReference>
<organism evidence="14 15">
    <name type="scientific">Chlamydomonas reinhardtii</name>
    <name type="common">Chlamydomonas smithii</name>
    <dbReference type="NCBI Taxonomy" id="3055"/>
    <lineage>
        <taxon>Eukaryota</taxon>
        <taxon>Viridiplantae</taxon>
        <taxon>Chlorophyta</taxon>
        <taxon>core chlorophytes</taxon>
        <taxon>Chlorophyceae</taxon>
        <taxon>CS clade</taxon>
        <taxon>Chlamydomonadales</taxon>
        <taxon>Chlamydomonadaceae</taxon>
        <taxon>Chlamydomonas</taxon>
    </lineage>
</organism>
<keyword evidence="6 12" id="KW-1133">Transmembrane helix</keyword>
<sequence>MPLYHSFVVCVVVLLQSVLLKATALQCISGTWSSSLQSCVLEGVLSSRRAVGYVLATPAQLGPNDVLKVHVRGVGPRLTASLLVGRGRRNSSSEYRRIDASELVFGLAAAELGGNNVTVYLENYSLLGLQFTVLAHVHRPDALLGARDSRLLAELGAQCCRPRSVGLWCTRLNMLGAALNVARPGHTAPPVGTRGPDVCSYPEVLCSQPTGPAMGPGAAAAASLLKLWMPGALDCDGSWSALAGLAGATSLAWLDASLSALEFPLSSLSPLLASPALSHVVLTDSSLTGLLSYGNSSSSSYNSSSDNSSDGSGGSSSSSGGSSNDTSAGSSGAAQPPWAGSCGALAPPGRRLLALSGNDLTGAVPDCLAAHAGLQELQLAMNLALTSLPGNWSGATSLRHLDVSGSPALRGPLTSLPPGLVHLNASGTSLGGGIPALPPTLYTLDMLEAGLVGGIAGAVPPPAPPPGLPAVASPAALEPPSLSVTGGGGGSSTGSGSGSGGDVVGGVVDGGGGSMRGWSDCANLTYVDVGSNVLRGGVPDLPDSVLVLYLDNNALSGPLPAPLPPGLIILNASANALSGPLPRTQLDALRFLDLSRNRFSGGLPSSLASSSQLIYLNASFNNVSGTLVLFAFKLRSTPNSLQVLDLSHNSLSGSVPSYLSQLAVFSVQGALPSFPRVLDLSYNRLSGSVPDFVFRLLPPVVWSCRCLLLLALSGGGNQLTCPANAPALDSTSLYILWLYQVNCMDAQTNITYNLAQWLTPSFQRLTLPDASATAGGGNASTGGSSGSSGRSPGAGSDTGGYCDGSDPVAAASALCTYGRNPFARAGQGGVPEALKSFGWQQILTMTTAPASADGNSVPVQLSSSNSRSDMPWPLANILTIVLASLTAAIVLLIVVYLCARSWVVRRERARRRARRREIRAARLAGQRQALWADRMAQMEREAAQQDGGAVQPATLGAESVVDADADAADGSDASMPGADGARDSSRSTAVVVTATGSRPHAGAVELQSRHARAPAGATAAAAAAAVPDNASAAAAAHVAAGGGAGAAAVGVSAQQLQARGGAVLVVAQPGVGEEAVNGAVRSAQQGAGLEQGDLTSVAASAAAAVAAGVAATPGGSDDALRSEEVMLQMPPASTFAAAAGGGAHREVEAPPSLNAGAPATAAQDDRRARAPPQ</sequence>
<evidence type="ECO:0000256" key="1">
    <source>
        <dbReference type="ARBA" id="ARBA00004236"/>
    </source>
</evidence>
<feature type="signal peptide" evidence="13">
    <location>
        <begin position="1"/>
        <end position="24"/>
    </location>
</feature>
<dbReference type="OMA" id="PWPLANI"/>
<evidence type="ECO:0000256" key="12">
    <source>
        <dbReference type="SAM" id="Phobius"/>
    </source>
</evidence>
<dbReference type="InParanoid" id="A0A2K3CQ89"/>
<dbReference type="PANTHER" id="PTHR48052">
    <property type="entry name" value="UNNAMED PRODUCT"/>
    <property type="match status" value="1"/>
</dbReference>
<keyword evidence="5 13" id="KW-0732">Signal</keyword>
<dbReference type="SUPFAM" id="SSF52058">
    <property type="entry name" value="L domain-like"/>
    <property type="match status" value="1"/>
</dbReference>
<evidence type="ECO:0000256" key="10">
    <source>
        <dbReference type="ARBA" id="ARBA00037847"/>
    </source>
</evidence>
<dbReference type="InterPro" id="IPR032675">
    <property type="entry name" value="LRR_dom_sf"/>
</dbReference>
<keyword evidence="9" id="KW-0325">Glycoprotein</keyword>